<feature type="region of interest" description="Disordered" evidence="7">
    <location>
        <begin position="80"/>
        <end position="119"/>
    </location>
</feature>
<organism evidence="9 10">
    <name type="scientific">Austropuccinia psidii MF-1</name>
    <dbReference type="NCBI Taxonomy" id="1389203"/>
    <lineage>
        <taxon>Eukaryota</taxon>
        <taxon>Fungi</taxon>
        <taxon>Dikarya</taxon>
        <taxon>Basidiomycota</taxon>
        <taxon>Pucciniomycotina</taxon>
        <taxon>Pucciniomycetes</taxon>
        <taxon>Pucciniales</taxon>
        <taxon>Sphaerophragmiaceae</taxon>
        <taxon>Austropuccinia</taxon>
    </lineage>
</organism>
<keyword evidence="2" id="KW-0963">Cytoplasm</keyword>
<evidence type="ECO:0000256" key="5">
    <source>
        <dbReference type="ARBA" id="ARBA00023212"/>
    </source>
</evidence>
<keyword evidence="5" id="KW-0206">Cytoskeleton</keyword>
<evidence type="ECO:0000256" key="6">
    <source>
        <dbReference type="SAM" id="Coils"/>
    </source>
</evidence>
<evidence type="ECO:0000256" key="3">
    <source>
        <dbReference type="ARBA" id="ARBA00022553"/>
    </source>
</evidence>
<feature type="region of interest" description="Disordered" evidence="7">
    <location>
        <begin position="517"/>
        <end position="545"/>
    </location>
</feature>
<feature type="compositionally biased region" description="Polar residues" evidence="7">
    <location>
        <begin position="234"/>
        <end position="248"/>
    </location>
</feature>
<name>A0A9Q3GY25_9BASI</name>
<evidence type="ECO:0000259" key="8">
    <source>
        <dbReference type="Pfam" id="PF10495"/>
    </source>
</evidence>
<feature type="compositionally biased region" description="Low complexity" evidence="7">
    <location>
        <begin position="249"/>
        <end position="264"/>
    </location>
</feature>
<feature type="region of interest" description="Disordered" evidence="7">
    <location>
        <begin position="25"/>
        <end position="47"/>
    </location>
</feature>
<feature type="compositionally biased region" description="Polar residues" evidence="7">
    <location>
        <begin position="289"/>
        <end position="301"/>
    </location>
</feature>
<dbReference type="Pfam" id="PF10495">
    <property type="entry name" value="PACT_coil_coil"/>
    <property type="match status" value="1"/>
</dbReference>
<gene>
    <name evidence="9" type="ORF">O181_023477</name>
</gene>
<feature type="coiled-coil region" evidence="6">
    <location>
        <begin position="782"/>
        <end position="809"/>
    </location>
</feature>
<feature type="coiled-coil region" evidence="6">
    <location>
        <begin position="990"/>
        <end position="1031"/>
    </location>
</feature>
<feature type="compositionally biased region" description="Polar residues" evidence="7">
    <location>
        <begin position="517"/>
        <end position="529"/>
    </location>
</feature>
<feature type="compositionally biased region" description="Polar residues" evidence="7">
    <location>
        <begin position="265"/>
        <end position="276"/>
    </location>
</feature>
<feature type="coiled-coil region" evidence="6">
    <location>
        <begin position="1250"/>
        <end position="1375"/>
    </location>
</feature>
<dbReference type="GO" id="GO:0005737">
    <property type="term" value="C:cytoplasm"/>
    <property type="evidence" value="ECO:0007669"/>
    <property type="project" value="UniProtKB-ARBA"/>
</dbReference>
<feature type="coiled-coil region" evidence="6">
    <location>
        <begin position="556"/>
        <end position="651"/>
    </location>
</feature>
<dbReference type="Proteomes" id="UP000765509">
    <property type="component" value="Unassembled WGS sequence"/>
</dbReference>
<dbReference type="GO" id="GO:0005815">
    <property type="term" value="C:microtubule organizing center"/>
    <property type="evidence" value="ECO:0007669"/>
    <property type="project" value="UniProtKB-SubCell"/>
</dbReference>
<feature type="coiled-coil region" evidence="6">
    <location>
        <begin position="884"/>
        <end position="944"/>
    </location>
</feature>
<keyword evidence="4 6" id="KW-0175">Coiled coil</keyword>
<keyword evidence="10" id="KW-1185">Reference proteome</keyword>
<comment type="subcellular location">
    <subcellularLocation>
        <location evidence="1">Cytoplasm</location>
        <location evidence="1">Cytoskeleton</location>
        <location evidence="1">Microtubule organizing center</location>
    </subcellularLocation>
</comment>
<dbReference type="EMBL" id="AVOT02007374">
    <property type="protein sequence ID" value="MBW0483762.1"/>
    <property type="molecule type" value="Genomic_DNA"/>
</dbReference>
<feature type="region of interest" description="Disordered" evidence="7">
    <location>
        <begin position="421"/>
        <end position="466"/>
    </location>
</feature>
<evidence type="ECO:0000256" key="1">
    <source>
        <dbReference type="ARBA" id="ARBA00004267"/>
    </source>
</evidence>
<feature type="domain" description="Pericentrin/AKAP-450 centrosomal targeting" evidence="8">
    <location>
        <begin position="1444"/>
        <end position="1522"/>
    </location>
</feature>
<reference evidence="9" key="1">
    <citation type="submission" date="2021-03" db="EMBL/GenBank/DDBJ databases">
        <title>Draft genome sequence of rust myrtle Austropuccinia psidii MF-1, a brazilian biotype.</title>
        <authorList>
            <person name="Quecine M.C."/>
            <person name="Pachon D.M.R."/>
            <person name="Bonatelli M.L."/>
            <person name="Correr F.H."/>
            <person name="Franceschini L.M."/>
            <person name="Leite T.F."/>
            <person name="Margarido G.R.A."/>
            <person name="Almeida C.A."/>
            <person name="Ferrarezi J.A."/>
            <person name="Labate C.A."/>
        </authorList>
    </citation>
    <scope>NUCLEOTIDE SEQUENCE</scope>
    <source>
        <strain evidence="9">MF-1</strain>
    </source>
</reference>
<sequence length="1547" mass="175460">MTILDFQILETPNRLKQRIQQAEELEIGLESLPPPPPNDNESDQSFESRPRDLYDVGISNITSNTPFIFRSQNTKLLNLKSNSKKSQPLISRNSPPKNIPSLSSTKSPITSTPAHLNQTKSFPWTYQKKSFQSLNQNQNQNQNQNHIIHQNLSPNQSLIPQNQEAHQLRENMVILTTSSSGTESDPPNRDDEFNNNSSYESENLGNLSKKSLGDLDLSELDKFVDAPDLVYSHSKNSKPSTNHSSQLQSIYQSPSAASHSSSQSTLIANSPNNDPPTQDFPIEPILKPTTPNLSSISTISSPGIARRDSPQYQNDYSIDQHHPSFSKDPTSDLEPSRSSSLAHHQSFKPELTPAPYRTQSLINDQSSHFNPFTAMANKKSLLLSNFKSAQSVLPLRSARRPHVPRHLLEVGEDTSELSAFPNKNIISNNDSPPEPLAETETDTTSHDLTTHPTNPHINGNTSFPINDKSHRFNGTKLNSFLHSLNTHLSEENQQMHQTIAENNKELQRLRQSYHSLQQRINQSDQLNQDSSEDQHNNHSTDLQDSYHNNSLFQRQINQLQSLVDERDTEIKELQDQLLNKATSENFQSLKQTFELKNEIERLRSQLATQEDALTKSKLKHIETSGQHASEVARLRAECQKAQDNLFQTQQELIHSQAQTKEVKDSFAVKIESLKTQIGDLMEEQDNKIAHTTSLLNEARRLTAAQAKELEQLRSESTQRQTAFETLVSVKDELSKVLNGEGDQSVGRSAQRRIRMLQSVIESVISDDKDIAQDASSLANQATEQRSIEIQDLNEEIEKLRVNINHLVQESSEKSVRVNQLEQALKESESTRFARENEVVELKTQVDLLEVDNISQLSTIKGLEVKLSQTLQSILPSSEPDSSRFSRYSNNNAELRAAKEEINRLKSLLGKPSDVVTNELQNLKIKALEAHRHELEERVGSLRHQASALISTPSRSLAFQSVLSMRTPKTPGQILGNMTSVMESDSADETIAPMLQQIHELQQQAEQLRIQLQLANRNIDDKLAKLAEAGDNAVKLSSEALAARVKAEELEGTLEKLIGPNGTILQVKERLSKLRCPECSSTFDANQIVKFRVLPESNVVELALETLENDTVEKPSSLKIELRELKENSEQLTKKVHHLTRELDLKNDQLELLESRINEDDHEFEKLEKELSSARADMRNLENELKKEQENRIELETSQQNAIAGKRALEDRLEQIEPQLLQVQAALTKAIEARDSMDAEIRALYQIKGSSDELSDQISQLKATIAKLETDNEALQNERSSLHRQITDIRRELDHQTYIASNSEKSYQRVQTMLEKQSQELSRLEDELGNKSKELLELQKLKPKLVEDAHDLRNEMSKLKTEAEDLRQELTQLKLNSQRRPTLSNGQETTKAKDEVFLCKKQLNKLLSGSNQANDNLEQRNDLDLKHNSESKGLLLRIRFLKLMYTRENFFRADLADQKRLLLVKLNETEIRNQAIQVALENFGLPISNQPGNYTIHVTNRSFKGIALAIRAICKLKILSKNWRNESKVKEKLKEAYRNVRGKEFLVD</sequence>
<dbReference type="PANTHER" id="PTHR23159:SF60">
    <property type="entry name" value="SPINDLE ASSEMBLY ABNORMAL PROTEIN 4"/>
    <property type="match status" value="1"/>
</dbReference>
<feature type="coiled-coil region" evidence="6">
    <location>
        <begin position="1121"/>
        <end position="1197"/>
    </location>
</feature>
<dbReference type="OrthoDB" id="2500256at2759"/>
<feature type="compositionally biased region" description="Low complexity" evidence="7">
    <location>
        <begin position="194"/>
        <end position="209"/>
    </location>
</feature>
<feature type="compositionally biased region" description="Polar residues" evidence="7">
    <location>
        <begin position="88"/>
        <end position="119"/>
    </location>
</feature>
<accession>A0A9Q3GY25</accession>
<feature type="region of interest" description="Disordered" evidence="7">
    <location>
        <begin position="178"/>
        <end position="209"/>
    </location>
</feature>
<feature type="region of interest" description="Disordered" evidence="7">
    <location>
        <begin position="234"/>
        <end position="353"/>
    </location>
</feature>
<evidence type="ECO:0000313" key="10">
    <source>
        <dbReference type="Proteomes" id="UP000765509"/>
    </source>
</evidence>
<evidence type="ECO:0000313" key="9">
    <source>
        <dbReference type="EMBL" id="MBW0483762.1"/>
    </source>
</evidence>
<evidence type="ECO:0000256" key="2">
    <source>
        <dbReference type="ARBA" id="ARBA00022490"/>
    </source>
</evidence>
<dbReference type="PANTHER" id="PTHR23159">
    <property type="entry name" value="CENTROSOMAL PROTEIN 2"/>
    <property type="match status" value="1"/>
</dbReference>
<dbReference type="Gene3D" id="1.20.5.340">
    <property type="match status" value="1"/>
</dbReference>
<proteinExistence type="predicted"/>
<comment type="caution">
    <text evidence="9">The sequence shown here is derived from an EMBL/GenBank/DDBJ whole genome shotgun (WGS) entry which is preliminary data.</text>
</comment>
<feature type="compositionally biased region" description="Polar residues" evidence="7">
    <location>
        <begin position="455"/>
        <end position="464"/>
    </location>
</feature>
<evidence type="ECO:0000256" key="4">
    <source>
        <dbReference type="ARBA" id="ARBA00023054"/>
    </source>
</evidence>
<protein>
    <recommendedName>
        <fullName evidence="8">Pericentrin/AKAP-450 centrosomal targeting domain-containing protein</fullName>
    </recommendedName>
</protein>
<dbReference type="InterPro" id="IPR019528">
    <property type="entry name" value="PACT_domain"/>
</dbReference>
<keyword evidence="3" id="KW-0597">Phosphoprotein</keyword>
<evidence type="ECO:0000256" key="7">
    <source>
        <dbReference type="SAM" id="MobiDB-lite"/>
    </source>
</evidence>